<feature type="transmembrane region" description="Helical" evidence="6">
    <location>
        <begin position="118"/>
        <end position="138"/>
    </location>
</feature>
<keyword evidence="2" id="KW-0813">Transport</keyword>
<feature type="transmembrane region" description="Helical" evidence="6">
    <location>
        <begin position="415"/>
        <end position="433"/>
    </location>
</feature>
<evidence type="ECO:0000256" key="4">
    <source>
        <dbReference type="ARBA" id="ARBA00022989"/>
    </source>
</evidence>
<accession>A0A7D6ZIK6</accession>
<dbReference type="InterPro" id="IPR036259">
    <property type="entry name" value="MFS_trans_sf"/>
</dbReference>
<feature type="transmembrane region" description="Helical" evidence="6">
    <location>
        <begin position="238"/>
        <end position="259"/>
    </location>
</feature>
<dbReference type="InterPro" id="IPR020846">
    <property type="entry name" value="MFS_dom"/>
</dbReference>
<dbReference type="Gene3D" id="1.20.1250.20">
    <property type="entry name" value="MFS general substrate transporter like domains"/>
    <property type="match status" value="1"/>
</dbReference>
<reference evidence="8 9" key="1">
    <citation type="submission" date="2020-07" db="EMBL/GenBank/DDBJ databases">
        <title>Electron transfer.</title>
        <authorList>
            <person name="Huang L."/>
            <person name="Liu X."/>
            <person name="Zhou S."/>
        </authorList>
    </citation>
    <scope>NUCLEOTIDE SEQUENCE [LARGE SCALE GENOMIC DNA]</scope>
    <source>
        <strain evidence="8 9">Lx1</strain>
    </source>
</reference>
<evidence type="ECO:0000256" key="6">
    <source>
        <dbReference type="SAM" id="Phobius"/>
    </source>
</evidence>
<dbReference type="Proteomes" id="UP000512286">
    <property type="component" value="Chromosome"/>
</dbReference>
<feature type="transmembrane region" description="Helical" evidence="6">
    <location>
        <begin position="183"/>
        <end position="202"/>
    </location>
</feature>
<feature type="transmembrane region" description="Helical" evidence="6">
    <location>
        <begin position="279"/>
        <end position="304"/>
    </location>
</feature>
<dbReference type="PANTHER" id="PTHR42718:SF39">
    <property type="entry name" value="ACTINORHODIN TRANSPORTER-RELATED"/>
    <property type="match status" value="1"/>
</dbReference>
<evidence type="ECO:0000256" key="3">
    <source>
        <dbReference type="ARBA" id="ARBA00022692"/>
    </source>
</evidence>
<dbReference type="PANTHER" id="PTHR42718">
    <property type="entry name" value="MAJOR FACILITATOR SUPERFAMILY MULTIDRUG TRANSPORTER MFSC"/>
    <property type="match status" value="1"/>
</dbReference>
<evidence type="ECO:0000256" key="2">
    <source>
        <dbReference type="ARBA" id="ARBA00022448"/>
    </source>
</evidence>
<dbReference type="PROSITE" id="PS50850">
    <property type="entry name" value="MFS"/>
    <property type="match status" value="1"/>
</dbReference>
<feature type="transmembrane region" description="Helical" evidence="6">
    <location>
        <begin position="344"/>
        <end position="365"/>
    </location>
</feature>
<feature type="domain" description="Major facilitator superfamily (MFS) profile" evidence="7">
    <location>
        <begin position="23"/>
        <end position="471"/>
    </location>
</feature>
<dbReference type="AlphaFoldDB" id="A0A7D6ZIK6"/>
<keyword evidence="5 6" id="KW-0472">Membrane</keyword>
<feature type="transmembrane region" description="Helical" evidence="6">
    <location>
        <begin position="20"/>
        <end position="45"/>
    </location>
</feature>
<feature type="transmembrane region" description="Helical" evidence="6">
    <location>
        <begin position="316"/>
        <end position="337"/>
    </location>
</feature>
<dbReference type="KEGG" id="cint:HZF06_07415"/>
<protein>
    <submittedName>
        <fullName evidence="8">MFS transporter</fullName>
    </submittedName>
</protein>
<proteinExistence type="predicted"/>
<name>A0A7D6ZIK6_9CLOT</name>
<dbReference type="Pfam" id="PF07690">
    <property type="entry name" value="MFS_1"/>
    <property type="match status" value="1"/>
</dbReference>
<sequence>MEKSNLNIEPKDPTRLTPYLRAILAVVIIADILDLMDSTITNIAAPAIVQSIGGGEMFIKWLGASYALAMGILLVIGGRLGDRYGKRKLFLIGMIGFTSASVLCGLSINPIMMITSRLIQGGFGALLIPQGMSILVATFSREQLPRAFSVFGPVMSISSVLGPIFAGFIIVANIGGLSWRPMFLINIVLGIAGIIAAIKLLPHDEPISNEKLDGLGSVLLALTMFSLIFGLIQGSTDGWTRIPVISICVGIITFIAFGIRQKYAVNPLIKTSLLANRGFTSGMILGLAFFAAVSGLSYVISIFFQFVLNLTPKEAALGLSPMAIGIVIASLICRPLLIKFGRKIVVAGLLATLVGVLGLWGIIIMKGEGVNAWFTAPAILVIGVGMGACFSSIYDVALGDLEQDETGSASGSLSAVQQLAAAIGSAAITTIYFKYQGSNGATTAMTISVMLVAAIVTLCLGLVWLLPKTAPAEE</sequence>
<dbReference type="InterPro" id="IPR011701">
    <property type="entry name" value="MFS"/>
</dbReference>
<evidence type="ECO:0000313" key="9">
    <source>
        <dbReference type="Proteomes" id="UP000512286"/>
    </source>
</evidence>
<feature type="transmembrane region" description="Helical" evidence="6">
    <location>
        <begin position="371"/>
        <end position="394"/>
    </location>
</feature>
<evidence type="ECO:0000256" key="1">
    <source>
        <dbReference type="ARBA" id="ARBA00004651"/>
    </source>
</evidence>
<feature type="transmembrane region" description="Helical" evidence="6">
    <location>
        <begin position="214"/>
        <end position="232"/>
    </location>
</feature>
<dbReference type="RefSeq" id="WP_181602984.1">
    <property type="nucleotide sequence ID" value="NZ_CP059378.1"/>
</dbReference>
<evidence type="ECO:0000259" key="7">
    <source>
        <dbReference type="PROSITE" id="PS50850"/>
    </source>
</evidence>
<dbReference type="Gene3D" id="1.20.1720.10">
    <property type="entry name" value="Multidrug resistance protein D"/>
    <property type="match status" value="1"/>
</dbReference>
<organism evidence="8 9">
    <name type="scientific">Clostridium intestinale</name>
    <dbReference type="NCBI Taxonomy" id="36845"/>
    <lineage>
        <taxon>Bacteria</taxon>
        <taxon>Bacillati</taxon>
        <taxon>Bacillota</taxon>
        <taxon>Clostridia</taxon>
        <taxon>Eubacteriales</taxon>
        <taxon>Clostridiaceae</taxon>
        <taxon>Clostridium</taxon>
    </lineage>
</organism>
<dbReference type="EMBL" id="CP059378">
    <property type="protein sequence ID" value="QLY81401.1"/>
    <property type="molecule type" value="Genomic_DNA"/>
</dbReference>
<keyword evidence="3 6" id="KW-0812">Transmembrane</keyword>
<feature type="transmembrane region" description="Helical" evidence="6">
    <location>
        <begin position="445"/>
        <end position="466"/>
    </location>
</feature>
<dbReference type="GO" id="GO:0005886">
    <property type="term" value="C:plasma membrane"/>
    <property type="evidence" value="ECO:0007669"/>
    <property type="project" value="UniProtKB-SubCell"/>
</dbReference>
<gene>
    <name evidence="8" type="ORF">HZF06_07415</name>
</gene>
<evidence type="ECO:0000256" key="5">
    <source>
        <dbReference type="ARBA" id="ARBA00023136"/>
    </source>
</evidence>
<feature type="transmembrane region" description="Helical" evidence="6">
    <location>
        <begin position="150"/>
        <end position="171"/>
    </location>
</feature>
<keyword evidence="4 6" id="KW-1133">Transmembrane helix</keyword>
<comment type="subcellular location">
    <subcellularLocation>
        <location evidence="1">Cell membrane</location>
        <topology evidence="1">Multi-pass membrane protein</topology>
    </subcellularLocation>
</comment>
<dbReference type="CDD" id="cd17321">
    <property type="entry name" value="MFS_MMR_MDR_like"/>
    <property type="match status" value="1"/>
</dbReference>
<feature type="transmembrane region" description="Helical" evidence="6">
    <location>
        <begin position="89"/>
        <end position="112"/>
    </location>
</feature>
<feature type="transmembrane region" description="Helical" evidence="6">
    <location>
        <begin position="57"/>
        <end position="77"/>
    </location>
</feature>
<dbReference type="SUPFAM" id="SSF103473">
    <property type="entry name" value="MFS general substrate transporter"/>
    <property type="match status" value="1"/>
</dbReference>
<dbReference type="GO" id="GO:0022857">
    <property type="term" value="F:transmembrane transporter activity"/>
    <property type="evidence" value="ECO:0007669"/>
    <property type="project" value="InterPro"/>
</dbReference>
<evidence type="ECO:0000313" key="8">
    <source>
        <dbReference type="EMBL" id="QLY81401.1"/>
    </source>
</evidence>